<dbReference type="AlphaFoldDB" id="A0A4R7PY16"/>
<keyword evidence="3" id="KW-1185">Reference proteome</keyword>
<gene>
    <name evidence="2" type="ORF">BXY82_1908</name>
</gene>
<dbReference type="EMBL" id="SOBW01000008">
    <property type="protein sequence ID" value="TDU39873.1"/>
    <property type="molecule type" value="Genomic_DNA"/>
</dbReference>
<name>A0A4R7PY16_9FLAO</name>
<dbReference type="RefSeq" id="WP_133757925.1">
    <property type="nucleotide sequence ID" value="NZ_SOBW01000008.1"/>
</dbReference>
<evidence type="ECO:0000256" key="1">
    <source>
        <dbReference type="SAM" id="MobiDB-lite"/>
    </source>
</evidence>
<reference evidence="2 3" key="1">
    <citation type="submission" date="2019-03" db="EMBL/GenBank/DDBJ databases">
        <title>Genomic Encyclopedia of Archaeal and Bacterial Type Strains, Phase II (KMG-II): from individual species to whole genera.</title>
        <authorList>
            <person name="Goeker M."/>
        </authorList>
    </citation>
    <scope>NUCLEOTIDE SEQUENCE [LARGE SCALE GENOMIC DNA]</scope>
    <source>
        <strain evidence="2 3">DSM 28135</strain>
    </source>
</reference>
<dbReference type="Proteomes" id="UP000294689">
    <property type="component" value="Unassembled WGS sequence"/>
</dbReference>
<dbReference type="OrthoDB" id="1440507at2"/>
<sequence>MKNLLLLILGILIGAFISYFYFSKSDTDVTITTPKGLITPEQAMTLDKAYNPRYKLISDSIVTRKGGDNRSSWYGLEQMRNYLNYAENQAKDLGYTMDGVRIYLGAHPNQNGQAGYTTMFLIPTGNIPKAAASMFSLNMQEEGGDIPDADGLDMGSQGYPPSANYPQ</sequence>
<organism evidence="2 3">
    <name type="scientific">Gelidibacter sediminis</name>
    <dbReference type="NCBI Taxonomy" id="1608710"/>
    <lineage>
        <taxon>Bacteria</taxon>
        <taxon>Pseudomonadati</taxon>
        <taxon>Bacteroidota</taxon>
        <taxon>Flavobacteriia</taxon>
        <taxon>Flavobacteriales</taxon>
        <taxon>Flavobacteriaceae</taxon>
        <taxon>Gelidibacter</taxon>
    </lineage>
</organism>
<evidence type="ECO:0000313" key="3">
    <source>
        <dbReference type="Proteomes" id="UP000294689"/>
    </source>
</evidence>
<comment type="caution">
    <text evidence="2">The sequence shown here is derived from an EMBL/GenBank/DDBJ whole genome shotgun (WGS) entry which is preliminary data.</text>
</comment>
<protein>
    <submittedName>
        <fullName evidence="2">Uncharacterized protein</fullName>
    </submittedName>
</protein>
<evidence type="ECO:0000313" key="2">
    <source>
        <dbReference type="EMBL" id="TDU39873.1"/>
    </source>
</evidence>
<proteinExistence type="predicted"/>
<feature type="region of interest" description="Disordered" evidence="1">
    <location>
        <begin position="145"/>
        <end position="167"/>
    </location>
</feature>
<accession>A0A4R7PY16</accession>